<dbReference type="PANTHER" id="PTHR12951">
    <property type="entry name" value="RETINAL PROTEIN 4"/>
    <property type="match status" value="1"/>
</dbReference>
<keyword evidence="4" id="KW-0446">Lipid-binding</keyword>
<dbReference type="Pfam" id="PF05351">
    <property type="entry name" value="GMP_PDE_delta"/>
    <property type="match status" value="1"/>
</dbReference>
<evidence type="ECO:0000256" key="1">
    <source>
        <dbReference type="ARBA" id="ARBA00008102"/>
    </source>
</evidence>
<dbReference type="Proteomes" id="UP000485058">
    <property type="component" value="Unassembled WGS sequence"/>
</dbReference>
<evidence type="ECO:0000256" key="4">
    <source>
        <dbReference type="ARBA" id="ARBA00023121"/>
    </source>
</evidence>
<dbReference type="GO" id="GO:0005929">
    <property type="term" value="C:cilium"/>
    <property type="evidence" value="ECO:0007669"/>
    <property type="project" value="TreeGrafter"/>
</dbReference>
<sequence length="281" mass="32101">MEAIVRDKGAAGLKLITHEEKEYPHPALQLLREMALSSAAHTRANEVQRSMPPKESVTPAEVTCALWLIMCTGWSSSSSTSGTTTAAGQFTRCAPQHCHRVFVLCLSARLCTAIPAFILSSQSGQDAPAEPVTPHTQAEYENLVRSVRYSFPSDFLKFKTVRTSWVCKLIWSVDFSHVRVCLCYMRVCRLEFKVGDKPLDQFRMIELHYFKDKVVRVYDFTFGFCIPNSVNTWEAIYDVPQYSRSEMMEYISSPFAHKSDSFYFVNNQLIMHNKAEYEYVP</sequence>
<feature type="domain" description="GMP phosphodiesterase delta subunit" evidence="5">
    <location>
        <begin position="188"/>
        <end position="279"/>
    </location>
</feature>
<evidence type="ECO:0000256" key="3">
    <source>
        <dbReference type="ARBA" id="ARBA00022927"/>
    </source>
</evidence>
<comment type="caution">
    <text evidence="6">The sequence shown here is derived from an EMBL/GenBank/DDBJ whole genome shotgun (WGS) entry which is preliminary data.</text>
</comment>
<gene>
    <name evidence="6" type="ORF">HaLaN_30939</name>
</gene>
<dbReference type="InterPro" id="IPR014756">
    <property type="entry name" value="Ig_E-set"/>
</dbReference>
<dbReference type="GO" id="GO:0060271">
    <property type="term" value="P:cilium assembly"/>
    <property type="evidence" value="ECO:0007669"/>
    <property type="project" value="TreeGrafter"/>
</dbReference>
<accession>A0A6A0AGT1</accession>
<keyword evidence="3" id="KW-0653">Protein transport</keyword>
<organism evidence="6 7">
    <name type="scientific">Haematococcus lacustris</name>
    <name type="common">Green alga</name>
    <name type="synonym">Haematococcus pluvialis</name>
    <dbReference type="NCBI Taxonomy" id="44745"/>
    <lineage>
        <taxon>Eukaryota</taxon>
        <taxon>Viridiplantae</taxon>
        <taxon>Chlorophyta</taxon>
        <taxon>core chlorophytes</taxon>
        <taxon>Chlorophyceae</taxon>
        <taxon>CS clade</taxon>
        <taxon>Chlamydomonadales</taxon>
        <taxon>Haematococcaceae</taxon>
        <taxon>Haematococcus</taxon>
    </lineage>
</organism>
<dbReference type="InterPro" id="IPR008015">
    <property type="entry name" value="PDED_dom"/>
</dbReference>
<dbReference type="EMBL" id="BLLF01005977">
    <property type="protein sequence ID" value="GFH31822.1"/>
    <property type="molecule type" value="Genomic_DNA"/>
</dbReference>
<dbReference type="GO" id="GO:0008289">
    <property type="term" value="F:lipid binding"/>
    <property type="evidence" value="ECO:0007669"/>
    <property type="project" value="UniProtKB-KW"/>
</dbReference>
<evidence type="ECO:0000313" key="6">
    <source>
        <dbReference type="EMBL" id="GFH31822.1"/>
    </source>
</evidence>
<dbReference type="GO" id="GO:0042953">
    <property type="term" value="P:lipoprotein transport"/>
    <property type="evidence" value="ECO:0007669"/>
    <property type="project" value="TreeGrafter"/>
</dbReference>
<comment type="similarity">
    <text evidence="1">Belongs to the PDE6D/unc-119 family.</text>
</comment>
<keyword evidence="2" id="KW-0813">Transport</keyword>
<name>A0A6A0AGT1_HAELA</name>
<keyword evidence="7" id="KW-1185">Reference proteome</keyword>
<dbReference type="AlphaFoldDB" id="A0A6A0AGT1"/>
<dbReference type="SUPFAM" id="SSF81296">
    <property type="entry name" value="E set domains"/>
    <property type="match status" value="1"/>
</dbReference>
<evidence type="ECO:0000256" key="2">
    <source>
        <dbReference type="ARBA" id="ARBA00022448"/>
    </source>
</evidence>
<dbReference type="InterPro" id="IPR051519">
    <property type="entry name" value="PDE6D_unc-119_myristoyl-bd"/>
</dbReference>
<dbReference type="Gene3D" id="2.70.50.40">
    <property type="entry name" value="GMP phosphodiesterase, delta subunit"/>
    <property type="match status" value="1"/>
</dbReference>
<dbReference type="InterPro" id="IPR037036">
    <property type="entry name" value="PDED_dom_sf"/>
</dbReference>
<proteinExistence type="inferred from homology"/>
<evidence type="ECO:0000313" key="7">
    <source>
        <dbReference type="Proteomes" id="UP000485058"/>
    </source>
</evidence>
<evidence type="ECO:0000259" key="5">
    <source>
        <dbReference type="Pfam" id="PF05351"/>
    </source>
</evidence>
<reference evidence="6 7" key="1">
    <citation type="submission" date="2020-02" db="EMBL/GenBank/DDBJ databases">
        <title>Draft genome sequence of Haematococcus lacustris strain NIES-144.</title>
        <authorList>
            <person name="Morimoto D."/>
            <person name="Nakagawa S."/>
            <person name="Yoshida T."/>
            <person name="Sawayama S."/>
        </authorList>
    </citation>
    <scope>NUCLEOTIDE SEQUENCE [LARGE SCALE GENOMIC DNA]</scope>
    <source>
        <strain evidence="6 7">NIES-144</strain>
    </source>
</reference>
<dbReference type="PANTHER" id="PTHR12951:SF1">
    <property type="entry name" value="PROTEIN UNC-119 HOMOLOG"/>
    <property type="match status" value="1"/>
</dbReference>
<protein>
    <submittedName>
        <fullName evidence="6">GMP_PDE_delta domain-containing protein</fullName>
    </submittedName>
</protein>